<feature type="transmembrane region" description="Helical" evidence="10">
    <location>
        <begin position="21"/>
        <end position="39"/>
    </location>
</feature>
<dbReference type="GO" id="GO:0005886">
    <property type="term" value="C:plasma membrane"/>
    <property type="evidence" value="ECO:0007669"/>
    <property type="project" value="UniProtKB-SubCell"/>
</dbReference>
<feature type="transmembrane region" description="Helical" evidence="10">
    <location>
        <begin position="96"/>
        <end position="119"/>
    </location>
</feature>
<dbReference type="GO" id="GO:0046677">
    <property type="term" value="P:response to antibiotic"/>
    <property type="evidence" value="ECO:0007669"/>
    <property type="project" value="UniProtKB-KW"/>
</dbReference>
<dbReference type="NCBIfam" id="TIGR00797">
    <property type="entry name" value="matE"/>
    <property type="match status" value="1"/>
</dbReference>
<dbReference type="InterPro" id="IPR048279">
    <property type="entry name" value="MdtK-like"/>
</dbReference>
<evidence type="ECO:0000256" key="9">
    <source>
        <dbReference type="ARBA" id="ARBA00023251"/>
    </source>
</evidence>
<comment type="similarity">
    <text evidence="2">Belongs to the multi antimicrobial extrusion (MATE) (TC 2.A.66.1) family. MepA subfamily.</text>
</comment>
<keyword evidence="4" id="KW-0813">Transport</keyword>
<name>A0A147KCP3_9BACI</name>
<evidence type="ECO:0000256" key="1">
    <source>
        <dbReference type="ARBA" id="ARBA00004651"/>
    </source>
</evidence>
<feature type="transmembrane region" description="Helical" evidence="10">
    <location>
        <begin position="390"/>
        <end position="414"/>
    </location>
</feature>
<proteinExistence type="inferred from homology"/>
<dbReference type="InterPro" id="IPR045070">
    <property type="entry name" value="MATE_MepA-like"/>
</dbReference>
<feature type="transmembrane region" description="Helical" evidence="10">
    <location>
        <begin position="139"/>
        <end position="160"/>
    </location>
</feature>
<dbReference type="STRING" id="1150625.Q75_00275"/>
<evidence type="ECO:0000256" key="6">
    <source>
        <dbReference type="ARBA" id="ARBA00022692"/>
    </source>
</evidence>
<dbReference type="CDD" id="cd13143">
    <property type="entry name" value="MATE_MepA_like"/>
    <property type="match status" value="1"/>
</dbReference>
<keyword evidence="5" id="KW-1003">Cell membrane</keyword>
<protein>
    <recommendedName>
        <fullName evidence="3">Multidrug export protein MepA</fullName>
    </recommendedName>
</protein>
<comment type="caution">
    <text evidence="11">The sequence shown here is derived from an EMBL/GenBank/DDBJ whole genome shotgun (WGS) entry which is preliminary data.</text>
</comment>
<sequence>MKQTKHSERLGTDSIPRLMTNLSVPAFVGMFVMALYNVVDTIFIARGVGTLGVAGLSIVFPIQMILGAFAAAIGIGGSTIISRRLGEKREEEANNVFGHVTWLVTFFSLIMLVLALLFLEPILRMFGATDAIMPYASDYLSIILFGTIFHTFAMSNNNVVRAEGNATMAMKTMLVASLLNIALDPVFIFGFDMGMQGAALATVISQASAAVWIFMYFRSGKSTLQFTWIGLIPQLRVVKEIAAIGSGTFVRQVSSSSMVIFVNLALVQYGGELEVAVFGIIIRLLMFTVMPMFGIVQGMQPIVGYNYGANLMERVRKTVTLSITTSTLIALTIWIAIQAFPGFFMGIFTEDSEVIRIGVNALGIIFLVTPLVGFQMISGGLYQALGKAKISFVLSMARQLLFLIPMVLILPTIFGLQGVWMAFPVSDTLAFILSLAIFLRDRKKIFTSRSAVRNPAVS</sequence>
<feature type="transmembrane region" description="Helical" evidence="10">
    <location>
        <begin position="172"/>
        <end position="191"/>
    </location>
</feature>
<dbReference type="InterPro" id="IPR002528">
    <property type="entry name" value="MATE_fam"/>
</dbReference>
<organism evidence="11 12">
    <name type="scientific">Bacillus coahuilensis p1.1.43</name>
    <dbReference type="NCBI Taxonomy" id="1150625"/>
    <lineage>
        <taxon>Bacteria</taxon>
        <taxon>Bacillati</taxon>
        <taxon>Bacillota</taxon>
        <taxon>Bacilli</taxon>
        <taxon>Bacillales</taxon>
        <taxon>Bacillaceae</taxon>
        <taxon>Bacillus</taxon>
    </lineage>
</organism>
<keyword evidence="6 10" id="KW-0812">Transmembrane</keyword>
<feature type="transmembrane region" description="Helical" evidence="10">
    <location>
        <begin position="197"/>
        <end position="217"/>
    </location>
</feature>
<keyword evidence="8 10" id="KW-0472">Membrane</keyword>
<evidence type="ECO:0000256" key="4">
    <source>
        <dbReference type="ARBA" id="ARBA00022448"/>
    </source>
</evidence>
<evidence type="ECO:0000256" key="7">
    <source>
        <dbReference type="ARBA" id="ARBA00022989"/>
    </source>
</evidence>
<evidence type="ECO:0000313" key="12">
    <source>
        <dbReference type="Proteomes" id="UP000074108"/>
    </source>
</evidence>
<feature type="transmembrane region" description="Helical" evidence="10">
    <location>
        <begin position="51"/>
        <end position="75"/>
    </location>
</feature>
<keyword evidence="9" id="KW-0046">Antibiotic resistance</keyword>
<evidence type="ECO:0000313" key="11">
    <source>
        <dbReference type="EMBL" id="KUP09401.1"/>
    </source>
</evidence>
<dbReference type="OrthoDB" id="9811110at2"/>
<dbReference type="GO" id="GO:0015297">
    <property type="term" value="F:antiporter activity"/>
    <property type="evidence" value="ECO:0007669"/>
    <property type="project" value="InterPro"/>
</dbReference>
<dbReference type="AlphaFoldDB" id="A0A147KCP3"/>
<dbReference type="Proteomes" id="UP000074108">
    <property type="component" value="Unassembled WGS sequence"/>
</dbReference>
<feature type="transmembrane region" description="Helical" evidence="10">
    <location>
        <begin position="357"/>
        <end position="378"/>
    </location>
</feature>
<evidence type="ECO:0000256" key="8">
    <source>
        <dbReference type="ARBA" id="ARBA00023136"/>
    </source>
</evidence>
<dbReference type="PANTHER" id="PTHR43823:SF3">
    <property type="entry name" value="MULTIDRUG EXPORT PROTEIN MEPA"/>
    <property type="match status" value="1"/>
</dbReference>
<dbReference type="InterPro" id="IPR051327">
    <property type="entry name" value="MATE_MepA_subfamily"/>
</dbReference>
<gene>
    <name evidence="11" type="ORF">Q75_00275</name>
</gene>
<dbReference type="PATRIC" id="fig|1150625.3.peg.55"/>
<dbReference type="Pfam" id="PF01554">
    <property type="entry name" value="MatE"/>
    <property type="match status" value="2"/>
</dbReference>
<keyword evidence="12" id="KW-1185">Reference proteome</keyword>
<dbReference type="RefSeq" id="WP_059349941.1">
    <property type="nucleotide sequence ID" value="NZ_LDYG01000001.1"/>
</dbReference>
<dbReference type="EMBL" id="LDYG01000001">
    <property type="protein sequence ID" value="KUP09401.1"/>
    <property type="molecule type" value="Genomic_DNA"/>
</dbReference>
<feature type="transmembrane region" description="Helical" evidence="10">
    <location>
        <begin position="420"/>
        <end position="439"/>
    </location>
</feature>
<keyword evidence="7 10" id="KW-1133">Transmembrane helix</keyword>
<accession>A0A147KCP3</accession>
<reference evidence="11 12" key="1">
    <citation type="journal article" date="2016" name="Front. Microbiol.">
        <title>Microevolution Analysis of Bacillus coahuilensis Unveils Differences in Phosphorus Acquisition Strategies and Their Regulation.</title>
        <authorList>
            <person name="Gomez-Lunar Z."/>
            <person name="Hernandez-Gonzalez I."/>
            <person name="Rodriguez-Torres M.D."/>
            <person name="Souza V."/>
            <person name="Olmedo-Alvarez G."/>
        </authorList>
    </citation>
    <scope>NUCLEOTIDE SEQUENCE [LARGE SCALE GENOMIC DNA]</scope>
    <source>
        <strain evidence="12">p1.1.43</strain>
    </source>
</reference>
<evidence type="ECO:0000256" key="10">
    <source>
        <dbReference type="SAM" id="Phobius"/>
    </source>
</evidence>
<evidence type="ECO:0000256" key="2">
    <source>
        <dbReference type="ARBA" id="ARBA00008417"/>
    </source>
</evidence>
<dbReference type="GO" id="GO:0042910">
    <property type="term" value="F:xenobiotic transmembrane transporter activity"/>
    <property type="evidence" value="ECO:0007669"/>
    <property type="project" value="InterPro"/>
</dbReference>
<comment type="subcellular location">
    <subcellularLocation>
        <location evidence="1">Cell membrane</location>
        <topology evidence="1">Multi-pass membrane protein</topology>
    </subcellularLocation>
</comment>
<evidence type="ECO:0000256" key="3">
    <source>
        <dbReference type="ARBA" id="ARBA00022106"/>
    </source>
</evidence>
<feature type="transmembrane region" description="Helical" evidence="10">
    <location>
        <begin position="275"/>
        <end position="297"/>
    </location>
</feature>
<feature type="transmembrane region" description="Helical" evidence="10">
    <location>
        <begin position="249"/>
        <end position="269"/>
    </location>
</feature>
<evidence type="ECO:0000256" key="5">
    <source>
        <dbReference type="ARBA" id="ARBA00022475"/>
    </source>
</evidence>
<dbReference type="PANTHER" id="PTHR43823">
    <property type="entry name" value="SPORULATION PROTEIN YKVU"/>
    <property type="match status" value="1"/>
</dbReference>
<feature type="transmembrane region" description="Helical" evidence="10">
    <location>
        <begin position="318"/>
        <end position="337"/>
    </location>
</feature>
<dbReference type="PIRSF" id="PIRSF006603">
    <property type="entry name" value="DinF"/>
    <property type="match status" value="1"/>
</dbReference>